<feature type="region of interest" description="Disordered" evidence="1">
    <location>
        <begin position="69"/>
        <end position="134"/>
    </location>
</feature>
<feature type="transmembrane region" description="Helical" evidence="2">
    <location>
        <begin position="31"/>
        <end position="50"/>
    </location>
</feature>
<sequence length="134" mass="15359">MEKLAELNNSLLSQLPAEVQSFFKSFPLSDYLLLLIVAVVIIICVSIYACPCSKKPEYVIPAEYKPEPVGKKEQEVKVKIPNTKKTRRGNKRKSKENESQPVNVAEESKREVEEEEVDDGWEKVKPKKPKKKEE</sequence>
<keyword evidence="2" id="KW-0812">Transmembrane</keyword>
<name>A0A1R2BTM4_9CILI</name>
<proteinExistence type="predicted"/>
<evidence type="ECO:0000256" key="2">
    <source>
        <dbReference type="SAM" id="Phobius"/>
    </source>
</evidence>
<evidence type="ECO:0000313" key="4">
    <source>
        <dbReference type="Proteomes" id="UP000187209"/>
    </source>
</evidence>
<keyword evidence="2" id="KW-1133">Transmembrane helix</keyword>
<dbReference type="AlphaFoldDB" id="A0A1R2BTM4"/>
<evidence type="ECO:0000256" key="1">
    <source>
        <dbReference type="SAM" id="MobiDB-lite"/>
    </source>
</evidence>
<feature type="compositionally biased region" description="Basic and acidic residues" evidence="1">
    <location>
        <begin position="69"/>
        <end position="78"/>
    </location>
</feature>
<organism evidence="3 4">
    <name type="scientific">Stentor coeruleus</name>
    <dbReference type="NCBI Taxonomy" id="5963"/>
    <lineage>
        <taxon>Eukaryota</taxon>
        <taxon>Sar</taxon>
        <taxon>Alveolata</taxon>
        <taxon>Ciliophora</taxon>
        <taxon>Postciliodesmatophora</taxon>
        <taxon>Heterotrichea</taxon>
        <taxon>Heterotrichida</taxon>
        <taxon>Stentoridae</taxon>
        <taxon>Stentor</taxon>
    </lineage>
</organism>
<feature type="compositionally biased region" description="Basic residues" evidence="1">
    <location>
        <begin position="82"/>
        <end position="94"/>
    </location>
</feature>
<comment type="caution">
    <text evidence="3">The sequence shown here is derived from an EMBL/GenBank/DDBJ whole genome shotgun (WGS) entry which is preliminary data.</text>
</comment>
<keyword evidence="2" id="KW-0472">Membrane</keyword>
<evidence type="ECO:0000313" key="3">
    <source>
        <dbReference type="EMBL" id="OMJ80017.1"/>
    </source>
</evidence>
<protein>
    <submittedName>
        <fullName evidence="3">Uncharacterized protein</fullName>
    </submittedName>
</protein>
<accession>A0A1R2BTM4</accession>
<dbReference type="Proteomes" id="UP000187209">
    <property type="component" value="Unassembled WGS sequence"/>
</dbReference>
<keyword evidence="4" id="KW-1185">Reference proteome</keyword>
<gene>
    <name evidence="3" type="ORF">SteCoe_19840</name>
</gene>
<feature type="compositionally biased region" description="Basic residues" evidence="1">
    <location>
        <begin position="125"/>
        <end position="134"/>
    </location>
</feature>
<dbReference type="EMBL" id="MPUH01000443">
    <property type="protein sequence ID" value="OMJ80017.1"/>
    <property type="molecule type" value="Genomic_DNA"/>
</dbReference>
<reference evidence="3 4" key="1">
    <citation type="submission" date="2016-11" db="EMBL/GenBank/DDBJ databases">
        <title>The macronuclear genome of Stentor coeruleus: a giant cell with tiny introns.</title>
        <authorList>
            <person name="Slabodnick M."/>
            <person name="Ruby J.G."/>
            <person name="Reiff S.B."/>
            <person name="Swart E.C."/>
            <person name="Gosai S."/>
            <person name="Prabakaran S."/>
            <person name="Witkowska E."/>
            <person name="Larue G.E."/>
            <person name="Fisher S."/>
            <person name="Freeman R.M."/>
            <person name="Gunawardena J."/>
            <person name="Chu W."/>
            <person name="Stover N.A."/>
            <person name="Gregory B.D."/>
            <person name="Nowacki M."/>
            <person name="Derisi J."/>
            <person name="Roy S.W."/>
            <person name="Marshall W.F."/>
            <person name="Sood P."/>
        </authorList>
    </citation>
    <scope>NUCLEOTIDE SEQUENCE [LARGE SCALE GENOMIC DNA]</scope>
    <source>
        <strain evidence="3">WM001</strain>
    </source>
</reference>